<evidence type="ECO:0000259" key="1">
    <source>
        <dbReference type="Pfam" id="PF09836"/>
    </source>
</evidence>
<feature type="domain" description="Putative DNA-binding" evidence="1">
    <location>
        <begin position="12"/>
        <end position="102"/>
    </location>
</feature>
<keyword evidence="3" id="KW-1185">Reference proteome</keyword>
<dbReference type="InterPro" id="IPR018640">
    <property type="entry name" value="DUF2063"/>
</dbReference>
<dbReference type="InterPro" id="IPR044922">
    <property type="entry name" value="DUF2063_N_sf"/>
</dbReference>
<gene>
    <name evidence="2" type="ORF">GTW23_01320</name>
</gene>
<dbReference type="RefSeq" id="WP_252914340.1">
    <property type="nucleotide sequence ID" value="NZ_JAAAML010000001.1"/>
</dbReference>
<proteinExistence type="predicted"/>
<dbReference type="EMBL" id="JAAAML010000001">
    <property type="protein sequence ID" value="MCO6406799.1"/>
    <property type="molecule type" value="Genomic_DNA"/>
</dbReference>
<name>A0ABT1CKS9_9HYPH</name>
<evidence type="ECO:0000313" key="3">
    <source>
        <dbReference type="Proteomes" id="UP001320715"/>
    </source>
</evidence>
<reference evidence="2 3" key="1">
    <citation type="submission" date="2020-01" db="EMBL/GenBank/DDBJ databases">
        <title>Genomes of bacteria type strains.</title>
        <authorList>
            <person name="Chen J."/>
            <person name="Zhu S."/>
            <person name="Yang J."/>
        </authorList>
    </citation>
    <scope>NUCLEOTIDE SEQUENCE [LARGE SCALE GENOMIC DNA]</scope>
    <source>
        <strain evidence="2 3">DSM 16655</strain>
    </source>
</reference>
<dbReference type="Pfam" id="PF09836">
    <property type="entry name" value="DUF2063"/>
    <property type="match status" value="1"/>
</dbReference>
<comment type="caution">
    <text evidence="2">The sequence shown here is derived from an EMBL/GenBank/DDBJ whole genome shotgun (WGS) entry which is preliminary data.</text>
</comment>
<sequence>MPRNEPMVGSGQHDFGAALLDPDLPLPEGITAPNGKKAARRFAIYRNNVTVSLIDALAGIFPALQRLVGETFFRDMARLYLVQEPPRSPVIFEYGGGFADFLSQFEPLAAYPYLPDVARLERAWLDAFHAADADPLHPGSLGAIPPERLADTTFTPHPATRIVQSRFAAISIFSASREERTLDGIRPANAEDGLITRPAYSVEVRQLPAGAADFFLALISGATLGEAADSTIARYPEFDLPSAISAMLEAGVFSACWFGEPNSEDPS</sequence>
<dbReference type="Proteomes" id="UP001320715">
    <property type="component" value="Unassembled WGS sequence"/>
</dbReference>
<protein>
    <submittedName>
        <fullName evidence="2">DUF2063 domain-containing protein</fullName>
    </submittedName>
</protein>
<accession>A0ABT1CKS9</accession>
<dbReference type="Gene3D" id="1.10.150.690">
    <property type="entry name" value="DUF2063"/>
    <property type="match status" value="1"/>
</dbReference>
<organism evidence="2 3">
    <name type="scientific">Hoeflea alexandrii</name>
    <dbReference type="NCBI Taxonomy" id="288436"/>
    <lineage>
        <taxon>Bacteria</taxon>
        <taxon>Pseudomonadati</taxon>
        <taxon>Pseudomonadota</taxon>
        <taxon>Alphaproteobacteria</taxon>
        <taxon>Hyphomicrobiales</taxon>
        <taxon>Rhizobiaceae</taxon>
        <taxon>Hoeflea</taxon>
    </lineage>
</organism>
<evidence type="ECO:0000313" key="2">
    <source>
        <dbReference type="EMBL" id="MCO6406799.1"/>
    </source>
</evidence>